<dbReference type="Pfam" id="PF12698">
    <property type="entry name" value="ABC2_membrane_3"/>
    <property type="match status" value="1"/>
</dbReference>
<dbReference type="EMBL" id="BOPH01000155">
    <property type="protein sequence ID" value="GIJ75341.1"/>
    <property type="molecule type" value="Genomic_DNA"/>
</dbReference>
<feature type="domain" description="ABC transmembrane type-2" evidence="6">
    <location>
        <begin position="137"/>
        <end position="363"/>
    </location>
</feature>
<dbReference type="GO" id="GO:0016020">
    <property type="term" value="C:membrane"/>
    <property type="evidence" value="ECO:0007669"/>
    <property type="project" value="UniProtKB-SubCell"/>
</dbReference>
<feature type="transmembrane region" description="Helical" evidence="5">
    <location>
        <begin position="20"/>
        <end position="40"/>
    </location>
</feature>
<evidence type="ECO:0000256" key="4">
    <source>
        <dbReference type="ARBA" id="ARBA00023136"/>
    </source>
</evidence>
<dbReference type="Proteomes" id="UP000635606">
    <property type="component" value="Unassembled WGS sequence"/>
</dbReference>
<evidence type="ECO:0000259" key="6">
    <source>
        <dbReference type="PROSITE" id="PS51012"/>
    </source>
</evidence>
<dbReference type="RefSeq" id="WP_203935104.1">
    <property type="nucleotide sequence ID" value="NZ_BOPH01000155.1"/>
</dbReference>
<name>A0A8J4EI39_9ACTN</name>
<keyword evidence="8" id="KW-1185">Reference proteome</keyword>
<evidence type="ECO:0000256" key="3">
    <source>
        <dbReference type="ARBA" id="ARBA00022989"/>
    </source>
</evidence>
<dbReference type="PANTHER" id="PTHR43027">
    <property type="entry name" value="DOXORUBICIN RESISTANCE ABC TRANSPORTER PERMEASE PROTEIN DRRC-RELATED"/>
    <property type="match status" value="1"/>
</dbReference>
<evidence type="ECO:0000256" key="1">
    <source>
        <dbReference type="ARBA" id="ARBA00004141"/>
    </source>
</evidence>
<feature type="transmembrane region" description="Helical" evidence="5">
    <location>
        <begin position="338"/>
        <end position="357"/>
    </location>
</feature>
<keyword evidence="2 5" id="KW-0812">Transmembrane</keyword>
<keyword evidence="4 5" id="KW-0472">Membrane</keyword>
<gene>
    <name evidence="7" type="ORF">Voc01_102580</name>
</gene>
<reference evidence="7" key="1">
    <citation type="submission" date="2021-01" db="EMBL/GenBank/DDBJ databases">
        <title>Whole genome shotgun sequence of Virgisporangium ochraceum NBRC 16418.</title>
        <authorList>
            <person name="Komaki H."/>
            <person name="Tamura T."/>
        </authorList>
    </citation>
    <scope>NUCLEOTIDE SEQUENCE</scope>
    <source>
        <strain evidence="7">NBRC 16418</strain>
    </source>
</reference>
<keyword evidence="3 5" id="KW-1133">Transmembrane helix</keyword>
<organism evidence="7 8">
    <name type="scientific">Virgisporangium ochraceum</name>
    <dbReference type="NCBI Taxonomy" id="65505"/>
    <lineage>
        <taxon>Bacteria</taxon>
        <taxon>Bacillati</taxon>
        <taxon>Actinomycetota</taxon>
        <taxon>Actinomycetes</taxon>
        <taxon>Micromonosporales</taxon>
        <taxon>Micromonosporaceae</taxon>
        <taxon>Virgisporangium</taxon>
    </lineage>
</organism>
<sequence>MRTLRAIYLSQARLFLRDRVTVLITVLLPLVLGVFFGYVFGSSGSSPLRIVVVNEDSGTAATAVVDGITGRRGEDVRVAVDSYGSAMHKLREGDTDLVVVVPAGFSDRVARREPATVTATVNSGHDVNSDVAALAARAIVADIDRQLSGTGALVSLRQEDVTTRVPSLAEFYVPNFLAVSMLWLSLFATALPLVKQRESGCLLRISIAPVSKARFMTGVTLWRMTVGVVQSALFIAVAMLMMGPTGPTRWLPLVACVLVGNLVFTVMGYMIAGLSRTVSSAEGIAQAFNFGFLFLSGVFFTAGMLPGAVEAVAAVIPLAYLADLLRQLMVGYPAGHPLWMDFAVLGAAGVGFTLLALRSWRWR</sequence>
<dbReference type="Gene3D" id="3.40.1710.10">
    <property type="entry name" value="abc type-2 transporter like domain"/>
    <property type="match status" value="1"/>
</dbReference>
<evidence type="ECO:0000256" key="5">
    <source>
        <dbReference type="SAM" id="Phobius"/>
    </source>
</evidence>
<evidence type="ECO:0000313" key="7">
    <source>
        <dbReference type="EMBL" id="GIJ75341.1"/>
    </source>
</evidence>
<dbReference type="PANTHER" id="PTHR43027:SF1">
    <property type="entry name" value="DOXORUBICIN RESISTANCE ABC TRANSPORTER PERMEASE PROTEIN DRRC-RELATED"/>
    <property type="match status" value="1"/>
</dbReference>
<feature type="transmembrane region" description="Helical" evidence="5">
    <location>
        <begin position="171"/>
        <end position="194"/>
    </location>
</feature>
<dbReference type="AlphaFoldDB" id="A0A8J4EI39"/>
<feature type="transmembrane region" description="Helical" evidence="5">
    <location>
        <begin position="250"/>
        <end position="272"/>
    </location>
</feature>
<dbReference type="InterPro" id="IPR013525">
    <property type="entry name" value="ABC2_TM"/>
</dbReference>
<feature type="transmembrane region" description="Helical" evidence="5">
    <location>
        <begin position="292"/>
        <end position="318"/>
    </location>
</feature>
<dbReference type="PROSITE" id="PS51012">
    <property type="entry name" value="ABC_TM2"/>
    <property type="match status" value="1"/>
</dbReference>
<dbReference type="InterPro" id="IPR047817">
    <property type="entry name" value="ABC2_TM_bact-type"/>
</dbReference>
<comment type="subcellular location">
    <subcellularLocation>
        <location evidence="1">Membrane</location>
        <topology evidence="1">Multi-pass membrane protein</topology>
    </subcellularLocation>
</comment>
<dbReference type="GO" id="GO:0140359">
    <property type="term" value="F:ABC-type transporter activity"/>
    <property type="evidence" value="ECO:0007669"/>
    <property type="project" value="InterPro"/>
</dbReference>
<protein>
    <recommendedName>
        <fullName evidence="6">ABC transmembrane type-2 domain-containing protein</fullName>
    </recommendedName>
</protein>
<dbReference type="InterPro" id="IPR052902">
    <property type="entry name" value="ABC-2_transporter"/>
</dbReference>
<evidence type="ECO:0000313" key="8">
    <source>
        <dbReference type="Proteomes" id="UP000635606"/>
    </source>
</evidence>
<evidence type="ECO:0000256" key="2">
    <source>
        <dbReference type="ARBA" id="ARBA00022692"/>
    </source>
</evidence>
<accession>A0A8J4EI39</accession>
<comment type="caution">
    <text evidence="7">The sequence shown here is derived from an EMBL/GenBank/DDBJ whole genome shotgun (WGS) entry which is preliminary data.</text>
</comment>
<proteinExistence type="predicted"/>
<feature type="transmembrane region" description="Helical" evidence="5">
    <location>
        <begin position="221"/>
        <end position="244"/>
    </location>
</feature>